<evidence type="ECO:0000313" key="19">
    <source>
        <dbReference type="EMBL" id="PDW00947.1"/>
    </source>
</evidence>
<feature type="active site" description="Nucleophile" evidence="15">
    <location>
        <position position="265"/>
    </location>
</feature>
<feature type="active site" description="Proton donor" evidence="15">
    <location>
        <position position="301"/>
    </location>
</feature>
<dbReference type="UniPathway" id="UPA00299"/>
<evidence type="ECO:0000256" key="5">
    <source>
        <dbReference type="ARBA" id="ARBA00015938"/>
    </source>
</evidence>
<feature type="site" description="Transition state stabilizer" evidence="17">
    <location>
        <position position="393"/>
    </location>
</feature>
<evidence type="ECO:0000256" key="3">
    <source>
        <dbReference type="ARBA" id="ARBA00008061"/>
    </source>
</evidence>
<comment type="similarity">
    <text evidence="3 14">Belongs to the glycosyl hydrolase 13 family.</text>
</comment>
<evidence type="ECO:0000256" key="9">
    <source>
        <dbReference type="ARBA" id="ARBA00023295"/>
    </source>
</evidence>
<dbReference type="GO" id="GO:0005992">
    <property type="term" value="P:trehalose biosynthetic process"/>
    <property type="evidence" value="ECO:0007669"/>
    <property type="project" value="UniProtKB-UniRule"/>
</dbReference>
<keyword evidence="9 14" id="KW-0326">Glycosidase</keyword>
<dbReference type="Gene3D" id="2.60.40.10">
    <property type="entry name" value="Immunoglobulins"/>
    <property type="match status" value="1"/>
</dbReference>
<comment type="subcellular location">
    <subcellularLocation>
        <location evidence="1 15">Cytoplasm</location>
    </subcellularLocation>
</comment>
<dbReference type="SMART" id="SM00642">
    <property type="entry name" value="Aamy"/>
    <property type="match status" value="1"/>
</dbReference>
<dbReference type="SUPFAM" id="SSF81296">
    <property type="entry name" value="E set domains"/>
    <property type="match status" value="1"/>
</dbReference>
<dbReference type="InterPro" id="IPR006047">
    <property type="entry name" value="GH13_cat_dom"/>
</dbReference>
<accession>A0A2H3LE68</accession>
<sequence length="608" mass="67478">MYWHLTIGASPDSQGTLFRVWAPQAREVAVVIDAFPEGDQTFRLTREADGYFAAHVADVRPGMRYAYRVDGGDPRPDPASRFQPEGVHGWSEVVDPAAFVWSDGDWRGLPLEDLVIYELHVGTATPEGTFDALIDKLDVLKALGVTAIELMPVADFPGTHNWGYDGVNLYAPSRAYGGPEGLRRLVDAAHRRGLAVLLDVVYNHFGPDGNYLREFSRDYFTDRHQTPWGDAVNVDGPGTQPVRDFFVNNVLYWAHEFHLDGLRLDATHAIIDDSPTHLMAEMSARVRAALPAERHFLLIAEHEGNDPALIRSSGWNLDAVWSDDFHHQVRVALTGEQDGYYGDYTGNATDLAATMAQGWFYQGQVSPHLGHPRGAPARDLNPPSFVYCIQNHDQVGNRALGERLNHTVSLAAYRAASALLLVAPQTPLLWMGQEWAASTPFLFFTDHHPELGRMVTEGRRKEFAAFTAFSGTTIPDPQDPATFAASQLRWHERAGSPHAEVLTLYQDLLALRHSHPALRIRRRDAYSVTPFGLTTLIMHRWAPNSNDLLIIVCLGDTPQTLEALPRGNWELLLDSEDPRYGGSGVISTTGASLTLNGPRAMILHTPQR</sequence>
<dbReference type="InterPro" id="IPR012768">
    <property type="entry name" value="Trehalose_TreZ"/>
</dbReference>
<evidence type="ECO:0000256" key="17">
    <source>
        <dbReference type="PIRSR" id="PIRSR006337-3"/>
    </source>
</evidence>
<evidence type="ECO:0000256" key="7">
    <source>
        <dbReference type="ARBA" id="ARBA00022801"/>
    </source>
</evidence>
<dbReference type="PANTHER" id="PTHR43651:SF11">
    <property type="entry name" value="MALTO-OLIGOSYLTREHALOSE TREHALOHYDROLASE"/>
    <property type="match status" value="1"/>
</dbReference>
<dbReference type="Gene3D" id="3.20.20.80">
    <property type="entry name" value="Glycosidases"/>
    <property type="match status" value="1"/>
</dbReference>
<organism evidence="19 20">
    <name type="scientific">Candidatus Chloroploca asiatica</name>
    <dbReference type="NCBI Taxonomy" id="1506545"/>
    <lineage>
        <taxon>Bacteria</taxon>
        <taxon>Bacillati</taxon>
        <taxon>Chloroflexota</taxon>
        <taxon>Chloroflexia</taxon>
        <taxon>Chloroflexales</taxon>
        <taxon>Chloroflexineae</taxon>
        <taxon>Oscillochloridaceae</taxon>
        <taxon>Candidatus Chloroploca</taxon>
    </lineage>
</organism>
<dbReference type="InterPro" id="IPR017853">
    <property type="entry name" value="GH"/>
</dbReference>
<dbReference type="AlphaFoldDB" id="A0A2H3LE68"/>
<evidence type="ECO:0000256" key="11">
    <source>
        <dbReference type="ARBA" id="ARBA00033284"/>
    </source>
</evidence>
<dbReference type="Gene3D" id="1.10.10.760">
    <property type="entry name" value="E-set domains of sugar-utilizing enzymes"/>
    <property type="match status" value="1"/>
</dbReference>
<evidence type="ECO:0000256" key="1">
    <source>
        <dbReference type="ARBA" id="ARBA00004496"/>
    </source>
</evidence>
<feature type="binding site" evidence="16">
    <location>
        <begin position="263"/>
        <end position="268"/>
    </location>
    <ligand>
        <name>substrate</name>
    </ligand>
</feature>
<dbReference type="CDD" id="cd02853">
    <property type="entry name" value="E_set_MTHase_like_N"/>
    <property type="match status" value="1"/>
</dbReference>
<dbReference type="GO" id="GO:0005737">
    <property type="term" value="C:cytoplasm"/>
    <property type="evidence" value="ECO:0007669"/>
    <property type="project" value="UniProtKB-SubCell"/>
</dbReference>
<dbReference type="CDD" id="cd11325">
    <property type="entry name" value="AmyAc_GTHase"/>
    <property type="match status" value="1"/>
</dbReference>
<evidence type="ECO:0000256" key="12">
    <source>
        <dbReference type="ARBA" id="ARBA00034013"/>
    </source>
</evidence>
<comment type="catalytic activity">
    <reaction evidence="12 14">
        <text>hydrolysis of (1-&gt;4)-alpha-D-glucosidic linkage in 4-alpha-D-[(1-&gt;4)-alpha-D-glucanosyl]n trehalose to yield trehalose and (1-&gt;4)-alpha-D-glucan.</text>
        <dbReference type="EC" id="3.2.1.141"/>
    </reaction>
</comment>
<dbReference type="EC" id="3.2.1.141" evidence="4 13"/>
<feature type="binding site" evidence="16">
    <location>
        <begin position="392"/>
        <end position="397"/>
    </location>
    <ligand>
        <name>substrate</name>
    </ligand>
</feature>
<dbReference type="OrthoDB" id="9800174at2"/>
<evidence type="ECO:0000256" key="4">
    <source>
        <dbReference type="ARBA" id="ARBA00012268"/>
    </source>
</evidence>
<protein>
    <recommendedName>
        <fullName evidence="5 13">Malto-oligosyltrehalose trehalohydrolase</fullName>
        <shortName evidence="14">MTHase</shortName>
        <ecNumber evidence="4 13">3.2.1.141</ecNumber>
    </recommendedName>
    <alternativeName>
        <fullName evidence="11 14">4-alpha-D-((1-&gt;4)-alpha-D-glucano)trehalose trehalohydrolase</fullName>
    </alternativeName>
    <alternativeName>
        <fullName evidence="10 14">Maltooligosyl trehalose trehalohydrolase</fullName>
    </alternativeName>
</protein>
<feature type="domain" description="Glycosyl hydrolase family 13 catalytic" evidence="18">
    <location>
        <begin position="93"/>
        <end position="512"/>
    </location>
</feature>
<dbReference type="Pfam" id="PF02922">
    <property type="entry name" value="CBM_48"/>
    <property type="match status" value="1"/>
</dbReference>
<keyword evidence="8" id="KW-0119">Carbohydrate metabolism</keyword>
<dbReference type="PIRSF" id="PIRSF006337">
    <property type="entry name" value="Trehalose_TreZ"/>
    <property type="match status" value="1"/>
</dbReference>
<evidence type="ECO:0000313" key="20">
    <source>
        <dbReference type="Proteomes" id="UP000220922"/>
    </source>
</evidence>
<keyword evidence="7 14" id="KW-0378">Hydrolase</keyword>
<evidence type="ECO:0000256" key="16">
    <source>
        <dbReference type="PIRSR" id="PIRSR006337-2"/>
    </source>
</evidence>
<dbReference type="Pfam" id="PF00128">
    <property type="entry name" value="Alpha-amylase"/>
    <property type="match status" value="1"/>
</dbReference>
<dbReference type="PANTHER" id="PTHR43651">
    <property type="entry name" value="1,4-ALPHA-GLUCAN-BRANCHING ENZYME"/>
    <property type="match status" value="1"/>
</dbReference>
<evidence type="ECO:0000256" key="6">
    <source>
        <dbReference type="ARBA" id="ARBA00022490"/>
    </source>
</evidence>
<evidence type="ECO:0000256" key="2">
    <source>
        <dbReference type="ARBA" id="ARBA00005199"/>
    </source>
</evidence>
<comment type="caution">
    <text evidence="19">The sequence shown here is derived from an EMBL/GenBank/DDBJ whole genome shotgun (WGS) entry which is preliminary data.</text>
</comment>
<dbReference type="InterPro" id="IPR014756">
    <property type="entry name" value="Ig_E-set"/>
</dbReference>
<evidence type="ECO:0000256" key="14">
    <source>
        <dbReference type="PIRNR" id="PIRNR006337"/>
    </source>
</evidence>
<dbReference type="RefSeq" id="WP_097650642.1">
    <property type="nucleotide sequence ID" value="NZ_LYXE01000021.1"/>
</dbReference>
<evidence type="ECO:0000256" key="10">
    <source>
        <dbReference type="ARBA" id="ARBA00032057"/>
    </source>
</evidence>
<keyword evidence="6" id="KW-0963">Cytoplasm</keyword>
<feature type="binding site" evidence="16">
    <location>
        <begin position="323"/>
        <end position="327"/>
    </location>
    <ligand>
        <name>substrate</name>
    </ligand>
</feature>
<keyword evidence="20" id="KW-1185">Reference proteome</keyword>
<evidence type="ECO:0000256" key="15">
    <source>
        <dbReference type="PIRSR" id="PIRSR006337-1"/>
    </source>
</evidence>
<dbReference type="Proteomes" id="UP000220922">
    <property type="component" value="Unassembled WGS sequence"/>
</dbReference>
<dbReference type="NCBIfam" id="TIGR02402">
    <property type="entry name" value="trehalose_TreZ"/>
    <property type="match status" value="1"/>
</dbReference>
<comment type="pathway">
    <text evidence="2 14">Glycan biosynthesis; trehalose biosynthesis.</text>
</comment>
<dbReference type="InterPro" id="IPR004193">
    <property type="entry name" value="Glyco_hydro_13_N"/>
</dbReference>
<dbReference type="GO" id="GO:0033942">
    <property type="term" value="F:4-alpha-D-(1-&gt;4)-alpha-D-glucanotrehalose trehalohydrolase activity"/>
    <property type="evidence" value="ECO:0007669"/>
    <property type="project" value="UniProtKB-EC"/>
</dbReference>
<dbReference type="InterPro" id="IPR044901">
    <property type="entry name" value="Trehalose_TreZ_E-set_sf"/>
</dbReference>
<dbReference type="InterPro" id="IPR013783">
    <property type="entry name" value="Ig-like_fold"/>
</dbReference>
<name>A0A2H3LE68_9CHLR</name>
<evidence type="ECO:0000256" key="13">
    <source>
        <dbReference type="NCBIfam" id="TIGR02402"/>
    </source>
</evidence>
<dbReference type="EMBL" id="LYXE01000021">
    <property type="protein sequence ID" value="PDW00947.1"/>
    <property type="molecule type" value="Genomic_DNA"/>
</dbReference>
<reference evidence="19 20" key="1">
    <citation type="submission" date="2016-05" db="EMBL/GenBank/DDBJ databases">
        <authorList>
            <person name="Lavstsen T."/>
            <person name="Jespersen J.S."/>
        </authorList>
    </citation>
    <scope>NUCLEOTIDE SEQUENCE [LARGE SCALE GENOMIC DNA]</scope>
    <source>
        <strain evidence="19 20">B7-9</strain>
    </source>
</reference>
<evidence type="ECO:0000256" key="8">
    <source>
        <dbReference type="ARBA" id="ARBA00023277"/>
    </source>
</evidence>
<proteinExistence type="inferred from homology"/>
<gene>
    <name evidence="19" type="ORF">A9Q02_21400</name>
</gene>
<evidence type="ECO:0000259" key="18">
    <source>
        <dbReference type="SMART" id="SM00642"/>
    </source>
</evidence>
<dbReference type="SUPFAM" id="SSF51445">
    <property type="entry name" value="(Trans)glycosidases"/>
    <property type="match status" value="1"/>
</dbReference>